<dbReference type="EMBL" id="CAQJ01000004">
    <property type="protein sequence ID" value="CCQ89336.1"/>
    <property type="molecule type" value="Genomic_DNA"/>
</dbReference>
<dbReference type="FunFam" id="3.90.1010.10:FF:000002">
    <property type="entry name" value="Iron-sulfur cluster assembly scaffold protein NifU"/>
    <property type="match status" value="1"/>
</dbReference>
<dbReference type="HOGENOM" id="CLU_079283_4_0_0"/>
<dbReference type="PANTHER" id="PTHR10093">
    <property type="entry name" value="IRON-SULFUR CLUSTER ASSEMBLY ENZYME NIFU HOMOLOG"/>
    <property type="match status" value="1"/>
</dbReference>
<proteinExistence type="inferred from homology"/>
<sequence length="151" mass="17071">MSYSNELYQQVILDHNKKPRNFREIDNATHQCHGFNPLCGDDYTVYLNIDGKGIIQDISFMGSGCAISKASSSLMTHNLKGKTVDEAKVMFDEFHRMVLGEFDPEEHKDNHLGKLSLFKGIREFPSRIKCASLSWHSMVGALDKNSDVTTE</sequence>
<dbReference type="Pfam" id="PF01592">
    <property type="entry name" value="NifU_N"/>
    <property type="match status" value="1"/>
</dbReference>
<gene>
    <name evidence="3" type="primary">sufU</name>
    <name evidence="3" type="ORF">NITGR_1010051</name>
</gene>
<dbReference type="RefSeq" id="WP_005005647.1">
    <property type="nucleotide sequence ID" value="NZ_HG422173.1"/>
</dbReference>
<comment type="similarity">
    <text evidence="1">Belongs to the NifU family.</text>
</comment>
<accession>M1YV14</accession>
<dbReference type="GO" id="GO:0016226">
    <property type="term" value="P:iron-sulfur cluster assembly"/>
    <property type="evidence" value="ECO:0007669"/>
    <property type="project" value="InterPro"/>
</dbReference>
<dbReference type="STRING" id="1266370.NITGR_1010051"/>
<dbReference type="FunCoup" id="M1YV14">
    <property type="interactions" value="414"/>
</dbReference>
<dbReference type="CDD" id="cd06664">
    <property type="entry name" value="IscU_like"/>
    <property type="match status" value="1"/>
</dbReference>
<protein>
    <submittedName>
        <fullName evidence="3">Iron-sulfur cluster assembly scaffold protein</fullName>
    </submittedName>
</protein>
<dbReference type="SUPFAM" id="SSF82649">
    <property type="entry name" value="SufE/NifU"/>
    <property type="match status" value="1"/>
</dbReference>
<dbReference type="AlphaFoldDB" id="M1YV14"/>
<evidence type="ECO:0000259" key="2">
    <source>
        <dbReference type="Pfam" id="PF01592"/>
    </source>
</evidence>
<feature type="domain" description="NIF system FeS cluster assembly NifU N-terminal" evidence="2">
    <location>
        <begin position="8"/>
        <end position="130"/>
    </location>
</feature>
<organism evidence="3 4">
    <name type="scientific">Nitrospina gracilis (strain 3/211)</name>
    <dbReference type="NCBI Taxonomy" id="1266370"/>
    <lineage>
        <taxon>Bacteria</taxon>
        <taxon>Pseudomonadati</taxon>
        <taxon>Nitrospinota/Tectimicrobiota group</taxon>
        <taxon>Nitrospinota</taxon>
        <taxon>Nitrospinia</taxon>
        <taxon>Nitrospinales</taxon>
        <taxon>Nitrospinaceae</taxon>
        <taxon>Nitrospina</taxon>
    </lineage>
</organism>
<keyword evidence="4" id="KW-1185">Reference proteome</keyword>
<dbReference type="Gene3D" id="3.90.1010.10">
    <property type="match status" value="1"/>
</dbReference>
<dbReference type="GO" id="GO:0051536">
    <property type="term" value="F:iron-sulfur cluster binding"/>
    <property type="evidence" value="ECO:0007669"/>
    <property type="project" value="InterPro"/>
</dbReference>
<dbReference type="InterPro" id="IPR002871">
    <property type="entry name" value="NIF_FeS_clus_asmbl_NifU_N"/>
</dbReference>
<dbReference type="InParanoid" id="M1YV14"/>
<reference evidence="3 4" key="1">
    <citation type="journal article" date="2013" name="Front. Microbiol.">
        <title>The genome of Nitrospina gracilis illuminates the metabolism and evolution of the major marine nitrite oxidizer.</title>
        <authorList>
            <person name="Luecker S."/>
            <person name="Nowka B."/>
            <person name="Rattei T."/>
            <person name="Spieck E."/>
            <person name="and Daims H."/>
        </authorList>
    </citation>
    <scope>NUCLEOTIDE SEQUENCE [LARGE SCALE GENOMIC DNA]</scope>
    <source>
        <strain evidence="3 4">3/211</strain>
    </source>
</reference>
<dbReference type="NCBIfam" id="TIGR01994">
    <property type="entry name" value="SUF_scaf_2"/>
    <property type="match status" value="1"/>
</dbReference>
<dbReference type="OrthoDB" id="9804157at2"/>
<evidence type="ECO:0000256" key="1">
    <source>
        <dbReference type="ARBA" id="ARBA00006420"/>
    </source>
</evidence>
<name>M1YV14_NITG3</name>
<evidence type="ECO:0000313" key="3">
    <source>
        <dbReference type="EMBL" id="CCQ89336.1"/>
    </source>
</evidence>
<comment type="caution">
    <text evidence="3">The sequence shown here is derived from an EMBL/GenBank/DDBJ whole genome shotgun (WGS) entry which is preliminary data.</text>
</comment>
<dbReference type="GO" id="GO:0005506">
    <property type="term" value="F:iron ion binding"/>
    <property type="evidence" value="ECO:0007669"/>
    <property type="project" value="InterPro"/>
</dbReference>
<evidence type="ECO:0000313" key="4">
    <source>
        <dbReference type="Proteomes" id="UP000011704"/>
    </source>
</evidence>
<dbReference type="Proteomes" id="UP000011704">
    <property type="component" value="Unassembled WGS sequence"/>
</dbReference>